<gene>
    <name evidence="2" type="ORF">PBY51_011100</name>
</gene>
<dbReference type="PANTHER" id="PTHR12697:SF20">
    <property type="entry name" value="HEAT REPEAT-CONTAINING PROTEIN 4"/>
    <property type="match status" value="1"/>
</dbReference>
<reference evidence="2 3" key="2">
    <citation type="journal article" date="2023" name="Mol. Biol. Evol.">
        <title>Genomics of Secondarily Temperate Adaptation in the Only Non-Antarctic Icefish.</title>
        <authorList>
            <person name="Rivera-Colon A.G."/>
            <person name="Rayamajhi N."/>
            <person name="Minhas B.F."/>
            <person name="Madrigal G."/>
            <person name="Bilyk K.T."/>
            <person name="Yoon V."/>
            <person name="Hune M."/>
            <person name="Gregory S."/>
            <person name="Cheng C.H.C."/>
            <person name="Catchen J.M."/>
        </authorList>
    </citation>
    <scope>NUCLEOTIDE SEQUENCE [LARGE SCALE GENOMIC DNA]</scope>
    <source>
        <strain evidence="2">JMC-PN-2008</strain>
    </source>
</reference>
<dbReference type="GO" id="GO:0016491">
    <property type="term" value="F:oxidoreductase activity"/>
    <property type="evidence" value="ECO:0007669"/>
    <property type="project" value="TreeGrafter"/>
</dbReference>
<accession>A0AAN8AJX3</accession>
<dbReference type="EMBL" id="JAUZQC010000016">
    <property type="protein sequence ID" value="KAK5857888.1"/>
    <property type="molecule type" value="Genomic_DNA"/>
</dbReference>
<dbReference type="Proteomes" id="UP001346869">
    <property type="component" value="Unassembled WGS sequence"/>
</dbReference>
<evidence type="ECO:0000313" key="3">
    <source>
        <dbReference type="Proteomes" id="UP001346869"/>
    </source>
</evidence>
<evidence type="ECO:0000313" key="2">
    <source>
        <dbReference type="EMBL" id="KAK5857888.1"/>
    </source>
</evidence>
<reference evidence="2 3" key="1">
    <citation type="journal article" date="2023" name="Genes (Basel)">
        <title>Chromosome-Level Genome Assembly and Circadian Gene Repertoire of the Patagonia Blennie Eleginops maclovinus-The Closest Ancestral Proxy of Antarctic Cryonotothenioids.</title>
        <authorList>
            <person name="Cheng C.C."/>
            <person name="Rivera-Colon A.G."/>
            <person name="Minhas B.F."/>
            <person name="Wilson L."/>
            <person name="Rayamajhi N."/>
            <person name="Vargas-Chacoff L."/>
            <person name="Catchen J.M."/>
        </authorList>
    </citation>
    <scope>NUCLEOTIDE SEQUENCE [LARGE SCALE GENOMIC DNA]</scope>
    <source>
        <strain evidence="2">JMC-PN-2008</strain>
    </source>
</reference>
<sequence length="556" mass="62455">MDSCYCSKVSASGSMQLQRSQRICQQLITDAAAGLSFSPDALEDPTTDKASYNQADFHQLFKPSGALKPSPKRKTKERSLCRPAPRPPVRVRDFLPVVKSEDQAVLQQQTVDILQDSRSRTRLTDKPVHHATHRNQDQICLNKLFKYQKLTSSELIATHPDRKILKTDLSVPEDPEVQTAISNSCPSTAVSRPPSPADPAGPDVDGWLAAQCAAPDGDQHLRVIQRLLAQLCTTDQQEEPDPPIEAQLVVPLLIFLLARRSTLVRSLLAEQLNSLEWTIRLMSCNTLCSLTINKDVMHKLLHVMLSDHRTVRHAAADTLMKLGKIHQVHTELRLKLEEGQGVPGRKEALDIICHLKIKTATLQEPVVRCLGDKLTALRKQACQTAASMLLKEDTVVSRLLQLVENDTAAEVRLSAIRAVGALGLSSPDVQETLMHCVETEEEAELRAEACRMLQSSGVSSYQLQDFLLQRLHSECDLLVCRTMRELLELCDCSQLENFHYTQYISKEVKRLCDWRVITGKLLLLEKLRAEERDISPRKLARRLSQQIKFNEADDRC</sequence>
<feature type="region of interest" description="Disordered" evidence="1">
    <location>
        <begin position="61"/>
        <end position="86"/>
    </location>
</feature>
<proteinExistence type="predicted"/>
<dbReference type="SUPFAM" id="SSF48371">
    <property type="entry name" value="ARM repeat"/>
    <property type="match status" value="1"/>
</dbReference>
<dbReference type="InterPro" id="IPR016024">
    <property type="entry name" value="ARM-type_fold"/>
</dbReference>
<name>A0AAN8AJX3_ELEMC</name>
<organism evidence="2 3">
    <name type="scientific">Eleginops maclovinus</name>
    <name type="common">Patagonian blennie</name>
    <name type="synonym">Eleginus maclovinus</name>
    <dbReference type="NCBI Taxonomy" id="56733"/>
    <lineage>
        <taxon>Eukaryota</taxon>
        <taxon>Metazoa</taxon>
        <taxon>Chordata</taxon>
        <taxon>Craniata</taxon>
        <taxon>Vertebrata</taxon>
        <taxon>Euteleostomi</taxon>
        <taxon>Actinopterygii</taxon>
        <taxon>Neopterygii</taxon>
        <taxon>Teleostei</taxon>
        <taxon>Neoteleostei</taxon>
        <taxon>Acanthomorphata</taxon>
        <taxon>Eupercaria</taxon>
        <taxon>Perciformes</taxon>
        <taxon>Notothenioidei</taxon>
        <taxon>Eleginopidae</taxon>
        <taxon>Eleginops</taxon>
    </lineage>
</organism>
<dbReference type="Gene3D" id="1.25.10.10">
    <property type="entry name" value="Leucine-rich Repeat Variant"/>
    <property type="match status" value="1"/>
</dbReference>
<evidence type="ECO:0000256" key="1">
    <source>
        <dbReference type="SAM" id="MobiDB-lite"/>
    </source>
</evidence>
<keyword evidence="3" id="KW-1185">Reference proteome</keyword>
<dbReference type="Pfam" id="PF13646">
    <property type="entry name" value="HEAT_2"/>
    <property type="match status" value="1"/>
</dbReference>
<dbReference type="InterPro" id="IPR011989">
    <property type="entry name" value="ARM-like"/>
</dbReference>
<dbReference type="PANTHER" id="PTHR12697">
    <property type="entry name" value="PBS LYASE HEAT-LIKE PROTEIN"/>
    <property type="match status" value="1"/>
</dbReference>
<comment type="caution">
    <text evidence="2">The sequence shown here is derived from an EMBL/GenBank/DDBJ whole genome shotgun (WGS) entry which is preliminary data.</text>
</comment>
<evidence type="ECO:0008006" key="4">
    <source>
        <dbReference type="Google" id="ProtNLM"/>
    </source>
</evidence>
<protein>
    <recommendedName>
        <fullName evidence="4">HEAT repeat-containing protein 4</fullName>
    </recommendedName>
</protein>
<dbReference type="AlphaFoldDB" id="A0AAN8AJX3"/>